<dbReference type="PANTHER" id="PTHR10977:SF3">
    <property type="entry name" value="DIPHOSPHOMEVALONATE DECARBOXYLASE"/>
    <property type="match status" value="1"/>
</dbReference>
<dbReference type="Gene3D" id="3.30.230.10">
    <property type="match status" value="1"/>
</dbReference>
<dbReference type="EMBL" id="CP059378">
    <property type="protein sequence ID" value="QLY78171.1"/>
    <property type="molecule type" value="Genomic_DNA"/>
</dbReference>
<dbReference type="PIRSF" id="PIRSF015950">
    <property type="entry name" value="Mev_P_decrbx"/>
    <property type="match status" value="1"/>
</dbReference>
<reference evidence="10 11" key="1">
    <citation type="submission" date="2020-07" db="EMBL/GenBank/DDBJ databases">
        <title>Electron transfer.</title>
        <authorList>
            <person name="Huang L."/>
            <person name="Liu X."/>
            <person name="Zhou S."/>
        </authorList>
    </citation>
    <scope>NUCLEOTIDE SEQUENCE [LARGE SCALE GENOMIC DNA]</scope>
    <source>
        <strain evidence="10 11">Lx1</strain>
    </source>
</reference>
<dbReference type="EC" id="4.1.1.33" evidence="2"/>
<evidence type="ECO:0000256" key="5">
    <source>
        <dbReference type="ARBA" id="ARBA00022840"/>
    </source>
</evidence>
<evidence type="ECO:0000256" key="3">
    <source>
        <dbReference type="ARBA" id="ARBA00022516"/>
    </source>
</evidence>
<keyword evidence="4" id="KW-0547">Nucleotide-binding</keyword>
<dbReference type="NCBIfam" id="TIGR01240">
    <property type="entry name" value="mevDPdecarb"/>
    <property type="match status" value="1"/>
</dbReference>
<dbReference type="InterPro" id="IPR020568">
    <property type="entry name" value="Ribosomal_Su5_D2-typ_SF"/>
</dbReference>
<feature type="domain" description="Mvd1 C-terminal" evidence="8">
    <location>
        <begin position="180"/>
        <end position="305"/>
    </location>
</feature>
<dbReference type="InterPro" id="IPR014721">
    <property type="entry name" value="Ribsml_uS5_D2-typ_fold_subgr"/>
</dbReference>
<dbReference type="Proteomes" id="UP000512286">
    <property type="component" value="Chromosome"/>
</dbReference>
<gene>
    <name evidence="10" type="primary">mvaD</name>
    <name evidence="10" type="ORF">HZF06_13850</name>
</gene>
<dbReference type="KEGG" id="cint:HZF06_13850"/>
<dbReference type="GO" id="GO:0019287">
    <property type="term" value="P:isopentenyl diphosphate biosynthetic process, mevalonate pathway"/>
    <property type="evidence" value="ECO:0007669"/>
    <property type="project" value="InterPro"/>
</dbReference>
<dbReference type="Gene3D" id="3.30.70.890">
    <property type="entry name" value="GHMP kinase, C-terminal domain"/>
    <property type="match status" value="1"/>
</dbReference>
<dbReference type="PANTHER" id="PTHR10977">
    <property type="entry name" value="DIPHOSPHOMEVALONATE DECARBOXYLASE"/>
    <property type="match status" value="1"/>
</dbReference>
<dbReference type="InterPro" id="IPR041431">
    <property type="entry name" value="Mvd1_C"/>
</dbReference>
<dbReference type="RefSeq" id="WP_181600611.1">
    <property type="nucleotide sequence ID" value="NZ_CP059378.1"/>
</dbReference>
<dbReference type="SUPFAM" id="SSF55060">
    <property type="entry name" value="GHMP Kinase, C-terminal domain"/>
    <property type="match status" value="1"/>
</dbReference>
<dbReference type="GO" id="GO:0005829">
    <property type="term" value="C:cytosol"/>
    <property type="evidence" value="ECO:0007669"/>
    <property type="project" value="InterPro"/>
</dbReference>
<dbReference type="InterPro" id="IPR005935">
    <property type="entry name" value="Mev_decarb"/>
</dbReference>
<dbReference type="Pfam" id="PF18376">
    <property type="entry name" value="MDD_C"/>
    <property type="match status" value="1"/>
</dbReference>
<dbReference type="InterPro" id="IPR053859">
    <property type="entry name" value="MVD-like_N"/>
</dbReference>
<keyword evidence="7 10" id="KW-0456">Lyase</keyword>
<evidence type="ECO:0000313" key="10">
    <source>
        <dbReference type="EMBL" id="QLY78171.1"/>
    </source>
</evidence>
<evidence type="ECO:0000259" key="9">
    <source>
        <dbReference type="Pfam" id="PF22700"/>
    </source>
</evidence>
<keyword evidence="3" id="KW-0444">Lipid biosynthesis</keyword>
<proteinExistence type="inferred from homology"/>
<protein>
    <recommendedName>
        <fullName evidence="2">diphosphomevalonate decarboxylase</fullName>
        <ecNumber evidence="2">4.1.1.33</ecNumber>
    </recommendedName>
</protein>
<keyword evidence="5" id="KW-0067">ATP-binding</keyword>
<keyword evidence="6" id="KW-0443">Lipid metabolism</keyword>
<dbReference type="FunFam" id="3.30.230.10:FF:000072">
    <property type="entry name" value="Diphosphomevalonate decarboxylase"/>
    <property type="match status" value="1"/>
</dbReference>
<name>A0A7D6VXR8_9CLOT</name>
<dbReference type="InterPro" id="IPR036554">
    <property type="entry name" value="GHMP_kinase_C_sf"/>
</dbReference>
<feature type="domain" description="Diphosphomevalonate decarboxylase-like N-terminal" evidence="9">
    <location>
        <begin position="7"/>
        <end position="163"/>
    </location>
</feature>
<accession>A0A7D6VXR8</accession>
<organism evidence="10 11">
    <name type="scientific">Clostridium intestinale</name>
    <dbReference type="NCBI Taxonomy" id="36845"/>
    <lineage>
        <taxon>Bacteria</taxon>
        <taxon>Bacillati</taxon>
        <taxon>Bacillota</taxon>
        <taxon>Clostridia</taxon>
        <taxon>Eubacteriales</taxon>
        <taxon>Clostridiaceae</taxon>
        <taxon>Clostridium</taxon>
    </lineage>
</organism>
<evidence type="ECO:0000259" key="8">
    <source>
        <dbReference type="Pfam" id="PF18376"/>
    </source>
</evidence>
<evidence type="ECO:0000256" key="1">
    <source>
        <dbReference type="ARBA" id="ARBA00008831"/>
    </source>
</evidence>
<dbReference type="GO" id="GO:0004163">
    <property type="term" value="F:diphosphomevalonate decarboxylase activity"/>
    <property type="evidence" value="ECO:0007669"/>
    <property type="project" value="UniProtKB-EC"/>
</dbReference>
<evidence type="ECO:0000256" key="2">
    <source>
        <dbReference type="ARBA" id="ARBA00012296"/>
    </source>
</evidence>
<dbReference type="InterPro" id="IPR029765">
    <property type="entry name" value="Mev_diP_decarb"/>
</dbReference>
<evidence type="ECO:0000256" key="7">
    <source>
        <dbReference type="ARBA" id="ARBA00023239"/>
    </source>
</evidence>
<evidence type="ECO:0000256" key="4">
    <source>
        <dbReference type="ARBA" id="ARBA00022741"/>
    </source>
</evidence>
<comment type="similarity">
    <text evidence="1">Belongs to the diphosphomevalonate decarboxylase family.</text>
</comment>
<dbReference type="GO" id="GO:0005524">
    <property type="term" value="F:ATP binding"/>
    <property type="evidence" value="ECO:0007669"/>
    <property type="project" value="UniProtKB-KW"/>
</dbReference>
<evidence type="ECO:0000313" key="11">
    <source>
        <dbReference type="Proteomes" id="UP000512286"/>
    </source>
</evidence>
<dbReference type="Pfam" id="PF22700">
    <property type="entry name" value="MVD-like_N"/>
    <property type="match status" value="1"/>
</dbReference>
<sequence length="325" mass="35863">MKAKVKANTNIALIKYWGKRDNKLILPMNSSISITLDGFYTITSVEFKENIKNDIFILNNNETEEKEQKKISKFLDVVRELSGTKLYAEVNSENKVPTAAGFASSASGFAALACASSKAAGLNLSERELSMLARRGSGSACRSIFGGYVKWEKGEKLNGTDSYGIRLLSEKDWDISILSVMVASGKKKVSSREGMKRTVETSPFYSGWLDTVEKDIKIAEEAIRLKDFYSLGNIAEENALKMHATMLGAKPPVLYWEHGTLEVMGHIQNLRESGIPAFFTIDAGANVKVLCLKENENMIYESLLKLSSVMNVLVCHPGSGVSYLE</sequence>
<dbReference type="AlphaFoldDB" id="A0A7D6VXR8"/>
<dbReference type="SUPFAM" id="SSF54211">
    <property type="entry name" value="Ribosomal protein S5 domain 2-like"/>
    <property type="match status" value="1"/>
</dbReference>
<evidence type="ECO:0000256" key="6">
    <source>
        <dbReference type="ARBA" id="ARBA00023098"/>
    </source>
</evidence>